<keyword evidence="3" id="KW-1185">Reference proteome</keyword>
<dbReference type="RefSeq" id="WP_275089495.1">
    <property type="nucleotide sequence ID" value="NZ_CP119078.1"/>
</dbReference>
<dbReference type="InterPro" id="IPR000408">
    <property type="entry name" value="Reg_chr_condens"/>
</dbReference>
<organism evidence="2 3">
    <name type="scientific">Legionella cardiaca</name>
    <dbReference type="NCBI Taxonomy" id="1071983"/>
    <lineage>
        <taxon>Bacteria</taxon>
        <taxon>Pseudomonadati</taxon>
        <taxon>Pseudomonadota</taxon>
        <taxon>Gammaproteobacteria</taxon>
        <taxon>Legionellales</taxon>
        <taxon>Legionellaceae</taxon>
        <taxon>Legionella</taxon>
    </lineage>
</organism>
<proteinExistence type="predicted"/>
<dbReference type="PRINTS" id="PR00633">
    <property type="entry name" value="RCCNDNSATION"/>
</dbReference>
<accession>A0ABY8ASN1</accession>
<dbReference type="Proteomes" id="UP001222087">
    <property type="component" value="Chromosome"/>
</dbReference>
<evidence type="ECO:0008006" key="4">
    <source>
        <dbReference type="Google" id="ProtNLM"/>
    </source>
</evidence>
<reference evidence="2 3" key="1">
    <citation type="submission" date="2023-02" db="EMBL/GenBank/DDBJ databases">
        <title>Genome Sequence of L. cardiaca H63T.</title>
        <authorList>
            <person name="Lopez A.E."/>
            <person name="Cianciotto N.P."/>
        </authorList>
    </citation>
    <scope>NUCLEOTIDE SEQUENCE [LARGE SCALE GENOMIC DNA]</scope>
    <source>
        <strain evidence="2 3">H63</strain>
    </source>
</reference>
<gene>
    <name evidence="2" type="ORF">PXX05_02590</name>
</gene>
<protein>
    <recommendedName>
        <fullName evidence="4">Regulator of chromosome condensation (RCC1) repeat protein</fullName>
    </recommendedName>
</protein>
<keyword evidence="1" id="KW-0677">Repeat</keyword>
<name>A0ABY8ASN1_9GAMM</name>
<dbReference type="PANTHER" id="PTHR22872">
    <property type="entry name" value="BTK-BINDING PROTEIN-RELATED"/>
    <property type="match status" value="1"/>
</dbReference>
<dbReference type="PROSITE" id="PS50012">
    <property type="entry name" value="RCC1_3"/>
    <property type="match status" value="3"/>
</dbReference>
<dbReference type="EMBL" id="CP119078">
    <property type="protein sequence ID" value="WED43684.1"/>
    <property type="molecule type" value="Genomic_DNA"/>
</dbReference>
<evidence type="ECO:0000313" key="3">
    <source>
        <dbReference type="Proteomes" id="UP001222087"/>
    </source>
</evidence>
<dbReference type="InterPro" id="IPR051625">
    <property type="entry name" value="Signaling_Regulatory_Domain"/>
</dbReference>
<evidence type="ECO:0000256" key="1">
    <source>
        <dbReference type="ARBA" id="ARBA00022737"/>
    </source>
</evidence>
<sequence>MPSNASSPLLTLPSDILCYLALNYLDYHSAVILFRNIIYKQFTLENPRKINETRLEHLETFTDATFKSYKEVCRKLSSKLPKIIGGNYACFYFSPAQEWFVWGSGARQYTGNERLNFFPKKLILSLTKSTSQLWQKSELNIIDIVSGNSQTFFLTTDGKVYRQGNNFPKERQPFKNKALSSNTELELIKELVGEQIIELALGDNHVLALTNNGQVYSWGLNDAGQLGLGHTDYQSTPQLITHLENITHIFAGSDVSFCISEKRQVYAFGANICGNLGLGNIPYIFKPQLIPALTDKKIISVACKGNFYTLFLAKSGEVFSTGVNNEGALGLGNVTSVSTPTVVNSLPRIKKIINEDSLSLCLDEQGEMYFFGKNILAPSYFKKTIPVTHYSTPQPLKFVNDTGIASIAIGDFHLLCLTKSKEIYTFSLKSSLINPIFLKVPLPEALDNSDLPNSIRL</sequence>
<dbReference type="Pfam" id="PF00415">
    <property type="entry name" value="RCC1"/>
    <property type="match status" value="3"/>
</dbReference>
<dbReference type="SUPFAM" id="SSF50985">
    <property type="entry name" value="RCC1/BLIP-II"/>
    <property type="match status" value="1"/>
</dbReference>
<dbReference type="Gene3D" id="2.130.10.30">
    <property type="entry name" value="Regulator of chromosome condensation 1/beta-lactamase-inhibitor protein II"/>
    <property type="match status" value="1"/>
</dbReference>
<dbReference type="InterPro" id="IPR009091">
    <property type="entry name" value="RCC1/BLIP-II"/>
</dbReference>
<evidence type="ECO:0000313" key="2">
    <source>
        <dbReference type="EMBL" id="WED43684.1"/>
    </source>
</evidence>
<dbReference type="PANTHER" id="PTHR22872:SF2">
    <property type="entry name" value="INHIBITOR OF BRUTON TYROSINE KINASE"/>
    <property type="match status" value="1"/>
</dbReference>